<dbReference type="AlphaFoldDB" id="A0A382HMH9"/>
<gene>
    <name evidence="1" type="ORF">METZ01_LOCUS241350</name>
</gene>
<evidence type="ECO:0000313" key="1">
    <source>
        <dbReference type="EMBL" id="SVB88496.1"/>
    </source>
</evidence>
<accession>A0A382HMH9</accession>
<name>A0A382HMH9_9ZZZZ</name>
<reference evidence="1" key="1">
    <citation type="submission" date="2018-05" db="EMBL/GenBank/DDBJ databases">
        <authorList>
            <person name="Lanie J.A."/>
            <person name="Ng W.-L."/>
            <person name="Kazmierczak K.M."/>
            <person name="Andrzejewski T.M."/>
            <person name="Davidsen T.M."/>
            <person name="Wayne K.J."/>
            <person name="Tettelin H."/>
            <person name="Glass J.I."/>
            <person name="Rusch D."/>
            <person name="Podicherti R."/>
            <person name="Tsui H.-C.T."/>
            <person name="Winkler M.E."/>
        </authorList>
    </citation>
    <scope>NUCLEOTIDE SEQUENCE</scope>
</reference>
<organism evidence="1">
    <name type="scientific">marine metagenome</name>
    <dbReference type="NCBI Taxonomy" id="408172"/>
    <lineage>
        <taxon>unclassified sequences</taxon>
        <taxon>metagenomes</taxon>
        <taxon>ecological metagenomes</taxon>
    </lineage>
</organism>
<feature type="non-terminal residue" evidence="1">
    <location>
        <position position="1"/>
    </location>
</feature>
<proteinExistence type="predicted"/>
<sequence>VLAQFYHLVYLEFAQEGRYRNRQQESGVTCHLQPFRGYPQSAATIAYEVPQ</sequence>
<dbReference type="EMBL" id="UINC01062159">
    <property type="protein sequence ID" value="SVB88496.1"/>
    <property type="molecule type" value="Genomic_DNA"/>
</dbReference>
<protein>
    <submittedName>
        <fullName evidence="1">Uncharacterized protein</fullName>
    </submittedName>
</protein>